<evidence type="ECO:0000259" key="7">
    <source>
        <dbReference type="Pfam" id="PF12894"/>
    </source>
</evidence>
<evidence type="ECO:0000313" key="9">
    <source>
        <dbReference type="Proteomes" id="UP000194236"/>
    </source>
</evidence>
<evidence type="ECO:0000256" key="4">
    <source>
        <dbReference type="RuleBase" id="RU365057"/>
    </source>
</evidence>
<dbReference type="InterPro" id="IPR015943">
    <property type="entry name" value="WD40/YVTN_repeat-like_dom_sf"/>
</dbReference>
<accession>A0A1Y3AX64</accession>
<dbReference type="SMART" id="SM00320">
    <property type="entry name" value="WD40"/>
    <property type="match status" value="6"/>
</dbReference>
<dbReference type="EMBL" id="MUJZ01053155">
    <property type="protein sequence ID" value="OTF73100.1"/>
    <property type="molecule type" value="Genomic_DNA"/>
</dbReference>
<name>A0A1Y3AX64_EURMA</name>
<comment type="subcellular location">
    <subcellularLocation>
        <location evidence="4">Nucleus</location>
        <location evidence="4">Nucleolus</location>
    </subcellularLocation>
</comment>
<dbReference type="InterPro" id="IPR027312">
    <property type="entry name" value="Sda1"/>
</dbReference>
<dbReference type="Proteomes" id="UP000194236">
    <property type="component" value="Unassembled WGS sequence"/>
</dbReference>
<feature type="compositionally biased region" description="Acidic residues" evidence="5">
    <location>
        <begin position="762"/>
        <end position="774"/>
    </location>
</feature>
<sequence>MNPKQHQPDLDEDEFIIGEEDLDEIIDLDDQQVVDNHEDDDEHDEETQQRTMITEIDEDDDSIYTFESHEQSVFCCHLSHDDRLAVTGGQDDRAFIWDITDNGLIRFDTNGHHKDSIVSVKFNLNSTMVATGDISGIIIVWNVEDGKKIYDYEVGNDLNWLLWHNTIDNVLLAGSHETWMWRLSTTRPQCRTLQSFGCANLIAKLFGDGRRLAMGYEDGSIRVWNLKQNQITITIQGHQAHQTAITSLSLNLDDSLIATGSADGVVKMINVKSQKVIASFKLDELVNDNDDEKQENSIESLQFGGQNCLIIGSLDGRIEIWHVPSQTKRNQIPLPSGVSKLLVDPNNVNIVYAGCLDGVFRVIDIRTGNIVDEKRGHRDHILDFSISSTEFMNLVMFFAHVTHCYPNDESAVAYPSELMRLLRLFSTSLHPEVRMFLVRALILMRNKSQFAANDLISLLFELLKCPDKKLRALIKQHIMVTALQFFLGTDPVEQEGDKQRGSDDSDSDLDNLPSAQEIAMANRVNKKTRKRKRLLQRSKEVLKKYRKKSRPESFDFSAIHLLNDPQGMAENLFKMLESFNERFELKLLLINLISRLVGIHELQLLNFYSYLQRYLHPKQRDVTKLLQYVAQASHELVPPDSIEPLLKVIANNFVTERNSFEVMAVGINSIREICARCPFAMNEDLLQDLVEYSSFKDKNVSMAAKSLIQLYRHVNPLLLRRKDRGRPTQASQESGPPIQYGQLKAVDFVSGAEVLDEHELDPGDEPTEVDESDSDGSWIDVSDDENEIVNENFDKIQSDTGENDEGTNGKTVPDQDPKEKA</sequence>
<gene>
    <name evidence="8" type="ORF">BLA29_001666</name>
</gene>
<comment type="similarity">
    <text evidence="4">Belongs to the SDA1 family.</text>
</comment>
<feature type="non-terminal residue" evidence="8">
    <location>
        <position position="821"/>
    </location>
</feature>
<dbReference type="PROSITE" id="PS00678">
    <property type="entry name" value="WD_REPEATS_1"/>
    <property type="match status" value="1"/>
</dbReference>
<protein>
    <recommendedName>
        <fullName evidence="4">Protein SDA1</fullName>
    </recommendedName>
</protein>
<keyword evidence="9" id="KW-1185">Reference proteome</keyword>
<evidence type="ECO:0000313" key="8">
    <source>
        <dbReference type="EMBL" id="OTF73100.1"/>
    </source>
</evidence>
<keyword evidence="1 3" id="KW-0853">WD repeat</keyword>
<feature type="region of interest" description="Disordered" evidence="5">
    <location>
        <begin position="721"/>
        <end position="742"/>
    </location>
</feature>
<keyword evidence="4" id="KW-0690">Ribosome biogenesis</keyword>
<evidence type="ECO:0000259" key="6">
    <source>
        <dbReference type="Pfam" id="PF08158"/>
    </source>
</evidence>
<dbReference type="SUPFAM" id="SSF50978">
    <property type="entry name" value="WD40 repeat-like"/>
    <property type="match status" value="1"/>
</dbReference>
<dbReference type="GO" id="GO:0000055">
    <property type="term" value="P:ribosomal large subunit export from nucleus"/>
    <property type="evidence" value="ECO:0007669"/>
    <property type="project" value="UniProtKB-UniRule"/>
</dbReference>
<dbReference type="Pfam" id="PF00400">
    <property type="entry name" value="WD40"/>
    <property type="match status" value="2"/>
</dbReference>
<dbReference type="SMART" id="SM00564">
    <property type="entry name" value="PQQ"/>
    <property type="match status" value="2"/>
</dbReference>
<dbReference type="GO" id="GO:0015031">
    <property type="term" value="P:protein transport"/>
    <property type="evidence" value="ECO:0007669"/>
    <property type="project" value="UniProtKB-KW"/>
</dbReference>
<keyword evidence="2" id="KW-0677">Repeat</keyword>
<evidence type="ECO:0000256" key="1">
    <source>
        <dbReference type="ARBA" id="ARBA00022574"/>
    </source>
</evidence>
<feature type="domain" description="Anaphase-promoting complex subunit 4-like WD40" evidence="7">
    <location>
        <begin position="212"/>
        <end position="283"/>
    </location>
</feature>
<dbReference type="PROSITE" id="PS50082">
    <property type="entry name" value="WD_REPEATS_2"/>
    <property type="match status" value="4"/>
</dbReference>
<evidence type="ECO:0000256" key="2">
    <source>
        <dbReference type="ARBA" id="ARBA00022737"/>
    </source>
</evidence>
<reference evidence="8 9" key="1">
    <citation type="submission" date="2017-03" db="EMBL/GenBank/DDBJ databases">
        <title>Genome Survey of Euroglyphus maynei.</title>
        <authorList>
            <person name="Arlian L.G."/>
            <person name="Morgan M.S."/>
            <person name="Rider S.D."/>
        </authorList>
    </citation>
    <scope>NUCLEOTIDE SEQUENCE [LARGE SCALE GENOMIC DNA]</scope>
    <source>
        <strain evidence="8">Arlian Lab</strain>
        <tissue evidence="8">Whole body</tissue>
    </source>
</reference>
<dbReference type="PANTHER" id="PTHR12730:SF0">
    <property type="entry name" value="PROTEIN SDA1 HOMOLOG"/>
    <property type="match status" value="1"/>
</dbReference>
<feature type="domain" description="SDA1 N-terminal" evidence="6">
    <location>
        <begin position="476"/>
        <end position="695"/>
    </location>
</feature>
<dbReference type="InterPro" id="IPR036322">
    <property type="entry name" value="WD40_repeat_dom_sf"/>
</dbReference>
<dbReference type="InterPro" id="IPR018391">
    <property type="entry name" value="PQQ_b-propeller_rpt"/>
</dbReference>
<feature type="repeat" description="WD" evidence="3">
    <location>
        <begin position="208"/>
        <end position="234"/>
    </location>
</feature>
<dbReference type="InterPro" id="IPR001680">
    <property type="entry name" value="WD40_rpt"/>
</dbReference>
<dbReference type="PANTHER" id="PTHR12730">
    <property type="entry name" value="HSDA/SDA1-RELATED"/>
    <property type="match status" value="1"/>
</dbReference>
<feature type="region of interest" description="Disordered" evidence="5">
    <location>
        <begin position="758"/>
        <end position="821"/>
    </location>
</feature>
<proteinExistence type="inferred from homology"/>
<keyword evidence="4" id="KW-0539">Nucleus</keyword>
<dbReference type="Pfam" id="PF12894">
    <property type="entry name" value="ANAPC4_WD40"/>
    <property type="match status" value="1"/>
</dbReference>
<dbReference type="GO" id="GO:0005730">
    <property type="term" value="C:nucleolus"/>
    <property type="evidence" value="ECO:0007669"/>
    <property type="project" value="UniProtKB-SubCell"/>
</dbReference>
<dbReference type="InterPro" id="IPR012977">
    <property type="entry name" value="SDA1_N"/>
</dbReference>
<dbReference type="Pfam" id="PF08158">
    <property type="entry name" value="SDA1_HEAT"/>
    <property type="match status" value="1"/>
</dbReference>
<comment type="function">
    <text evidence="4">Required for 60S pre-ribosomal subunits export to the cytoplasm.</text>
</comment>
<evidence type="ECO:0000256" key="3">
    <source>
        <dbReference type="PROSITE-ProRule" id="PRU00221"/>
    </source>
</evidence>
<dbReference type="Gene3D" id="2.130.10.10">
    <property type="entry name" value="YVTN repeat-like/Quinoprotein amine dehydrogenase"/>
    <property type="match status" value="1"/>
</dbReference>
<keyword evidence="4" id="KW-0813">Transport</keyword>
<dbReference type="InterPro" id="IPR024977">
    <property type="entry name" value="Apc4-like_WD40_dom"/>
</dbReference>
<feature type="repeat" description="WD" evidence="3">
    <location>
        <begin position="238"/>
        <end position="279"/>
    </location>
</feature>
<feature type="repeat" description="WD" evidence="3">
    <location>
        <begin position="110"/>
        <end position="151"/>
    </location>
</feature>
<evidence type="ECO:0000256" key="5">
    <source>
        <dbReference type="SAM" id="MobiDB-lite"/>
    </source>
</evidence>
<dbReference type="AlphaFoldDB" id="A0A1Y3AX64"/>
<dbReference type="OrthoDB" id="10261640at2759"/>
<comment type="caution">
    <text evidence="8">The sequence shown here is derived from an EMBL/GenBank/DDBJ whole genome shotgun (WGS) entry which is preliminary data.</text>
</comment>
<dbReference type="InterPro" id="IPR019775">
    <property type="entry name" value="WD40_repeat_CS"/>
</dbReference>
<dbReference type="InterPro" id="IPR016024">
    <property type="entry name" value="ARM-type_fold"/>
</dbReference>
<feature type="repeat" description="WD" evidence="3">
    <location>
        <begin position="66"/>
        <end position="107"/>
    </location>
</feature>
<dbReference type="SUPFAM" id="SSF48371">
    <property type="entry name" value="ARM repeat"/>
    <property type="match status" value="1"/>
</dbReference>
<keyword evidence="4" id="KW-0653">Protein transport</keyword>
<dbReference type="GO" id="GO:0042273">
    <property type="term" value="P:ribosomal large subunit biogenesis"/>
    <property type="evidence" value="ECO:0007669"/>
    <property type="project" value="UniProtKB-UniRule"/>
</dbReference>
<dbReference type="PROSITE" id="PS50294">
    <property type="entry name" value="WD_REPEATS_REGION"/>
    <property type="match status" value="1"/>
</dbReference>
<organism evidence="8 9">
    <name type="scientific">Euroglyphus maynei</name>
    <name type="common">Mayne's house dust mite</name>
    <dbReference type="NCBI Taxonomy" id="6958"/>
    <lineage>
        <taxon>Eukaryota</taxon>
        <taxon>Metazoa</taxon>
        <taxon>Ecdysozoa</taxon>
        <taxon>Arthropoda</taxon>
        <taxon>Chelicerata</taxon>
        <taxon>Arachnida</taxon>
        <taxon>Acari</taxon>
        <taxon>Acariformes</taxon>
        <taxon>Sarcoptiformes</taxon>
        <taxon>Astigmata</taxon>
        <taxon>Psoroptidia</taxon>
        <taxon>Analgoidea</taxon>
        <taxon>Pyroglyphidae</taxon>
        <taxon>Pyroglyphinae</taxon>
        <taxon>Euroglyphus</taxon>
    </lineage>
</organism>